<evidence type="ECO:0000313" key="10">
    <source>
        <dbReference type="Proteomes" id="UP000039865"/>
    </source>
</evidence>
<evidence type="ECO:0000256" key="4">
    <source>
        <dbReference type="ARBA" id="ARBA00022737"/>
    </source>
</evidence>
<evidence type="ECO:0000256" key="2">
    <source>
        <dbReference type="ARBA" id="ARBA00022707"/>
    </source>
</evidence>
<evidence type="ECO:0000256" key="1">
    <source>
        <dbReference type="ARBA" id="ARBA00006049"/>
    </source>
</evidence>
<dbReference type="EMBL" id="CCKQ01007877">
    <property type="protein sequence ID" value="CDW79304.1"/>
    <property type="molecule type" value="Genomic_DNA"/>
</dbReference>
<organism evidence="9 10">
    <name type="scientific">Stylonychia lemnae</name>
    <name type="common">Ciliate</name>
    <dbReference type="NCBI Taxonomy" id="5949"/>
    <lineage>
        <taxon>Eukaryota</taxon>
        <taxon>Sar</taxon>
        <taxon>Alveolata</taxon>
        <taxon>Ciliophora</taxon>
        <taxon>Intramacronucleata</taxon>
        <taxon>Spirotrichea</taxon>
        <taxon>Stichotrichia</taxon>
        <taxon>Sporadotrichida</taxon>
        <taxon>Oxytrichidae</taxon>
        <taxon>Stylonychinae</taxon>
        <taxon>Stylonychia</taxon>
    </lineage>
</organism>
<feature type="domain" description="EF-hand" evidence="8">
    <location>
        <begin position="686"/>
        <end position="721"/>
    </location>
</feature>
<gene>
    <name evidence="9" type="primary">Contig17578.g18696</name>
    <name evidence="9" type="ORF">STYLEM_8290</name>
</gene>
<evidence type="ECO:0000256" key="7">
    <source>
        <dbReference type="SAM" id="MobiDB-lite"/>
    </source>
</evidence>
<evidence type="ECO:0000256" key="3">
    <source>
        <dbReference type="ARBA" id="ARBA00022723"/>
    </source>
</evidence>
<feature type="region of interest" description="Disordered" evidence="7">
    <location>
        <begin position="514"/>
        <end position="542"/>
    </location>
</feature>
<dbReference type="OrthoDB" id="285536at2759"/>
<keyword evidence="4" id="KW-0677">Repeat</keyword>
<dbReference type="AlphaFoldDB" id="A0A078AAR3"/>
<dbReference type="OMA" id="LMAIHVE"/>
<proteinExistence type="inferred from homology"/>
<dbReference type="InParanoid" id="A0A078AAR3"/>
<sequence>MKQKLFIFPDKNKKTSQQLYTQRVSTPQVQLKRIIKQSPFGAYTTRQSKDDVQDKFIRNQSEKYLTRTKSQLAFLNKNESQDITERIQIFTVDRRQSNADTIKQGSVIFGSRDNSGGNSSRRNCNILSYYIKNDDLQYQQDRQKINEDLILPVPFQQQNNNFFKTQLVQNRKIFQNHHIIDRLKGHRQIMTRQFEKSWKMQSNLENIGKRSSSQENKYRSILQSKRVNLTAQVNLKEHRVHNYENFIAKFKKQQAKEEDERNIRLSEEEVSKIRNYLQDRIIRICAPQNGPSQTKNNFKFKLFKLPKRILVSEGKEAIELQFRQFLEQSSLVLNLKCSFSHAFFMPYKIPMFSLIDIALISKFSENHQITILLSTNGLCPQVISRDQNVFGQQDGKDVSQLGLSSKDSKKYIQKLVNLTKYNKFSQLDFENVLMDYPDTNIIDQEELWQFTQEQLKKDHSFIRLVRNKIDLNDSKVNTKIQQQYDEINCDQPYIRVIDKNKDYLGELVEDMENLQESQTSQHMQSQSIGSSQKVQDEEQKKKEHSIFSDLEKSSLYQFEMELNNFLRVIMKKQSRSKVSSRNQASRQSKSQMSQRIEIQKNFLEINKNALGDNFVFKRVDQKYKGLVDKNIPKLMKEFSFNRFELYKIFALFKTLCKLSALKSISSPIRGIDQDTFRSGISQLSVENSDLVEKIFQSSNVSLSGYLNWKEFLKAMQIIFSTNLRDKVNMFFAIIDSDGNGLLSQEEVLEISKMCLTRFSRPEIEEFIDEMAEHFTNYIFKAMDMDIDDEIPMDMIKERIFDVGEEALDPQTKTLLCLFCNADNIIFAENKTSQNEDEEIEDDI</sequence>
<dbReference type="InterPro" id="IPR028846">
    <property type="entry name" value="Recoverin"/>
</dbReference>
<dbReference type="PROSITE" id="PS00018">
    <property type="entry name" value="EF_HAND_1"/>
    <property type="match status" value="1"/>
</dbReference>
<feature type="domain" description="EF-hand" evidence="8">
    <location>
        <begin position="722"/>
        <end position="757"/>
    </location>
</feature>
<dbReference type="PANTHER" id="PTHR23055:SF178">
    <property type="entry name" value="NEUROCALCIN HOMOLOG"/>
    <property type="match status" value="1"/>
</dbReference>
<protein>
    <submittedName>
        <fullName evidence="9">Leucine rich repeat family protein</fullName>
    </submittedName>
</protein>
<dbReference type="InterPro" id="IPR002048">
    <property type="entry name" value="EF_hand_dom"/>
</dbReference>
<dbReference type="PROSITE" id="PS50222">
    <property type="entry name" value="EF_HAND_2"/>
    <property type="match status" value="2"/>
</dbReference>
<keyword evidence="2" id="KW-0519">Myristate</keyword>
<evidence type="ECO:0000259" key="8">
    <source>
        <dbReference type="PROSITE" id="PS50222"/>
    </source>
</evidence>
<keyword evidence="3" id="KW-0479">Metal-binding</keyword>
<evidence type="ECO:0000256" key="5">
    <source>
        <dbReference type="ARBA" id="ARBA00022837"/>
    </source>
</evidence>
<feature type="compositionally biased region" description="Polar residues" evidence="7">
    <location>
        <begin position="514"/>
        <end position="531"/>
    </location>
</feature>
<reference evidence="9 10" key="1">
    <citation type="submission" date="2014-06" db="EMBL/GenBank/DDBJ databases">
        <authorList>
            <person name="Swart Estienne"/>
        </authorList>
    </citation>
    <scope>NUCLEOTIDE SEQUENCE [LARGE SCALE GENOMIC DNA]</scope>
    <source>
        <strain evidence="9 10">130c</strain>
    </source>
</reference>
<accession>A0A078AAR3</accession>
<keyword evidence="5" id="KW-0106">Calcium</keyword>
<dbReference type="GO" id="GO:0005509">
    <property type="term" value="F:calcium ion binding"/>
    <property type="evidence" value="ECO:0007669"/>
    <property type="project" value="InterPro"/>
</dbReference>
<keyword evidence="10" id="KW-1185">Reference proteome</keyword>
<dbReference type="Proteomes" id="UP000039865">
    <property type="component" value="Unassembled WGS sequence"/>
</dbReference>
<dbReference type="InterPro" id="IPR011992">
    <property type="entry name" value="EF-hand-dom_pair"/>
</dbReference>
<name>A0A078AAR3_STYLE</name>
<dbReference type="Gene3D" id="1.10.238.10">
    <property type="entry name" value="EF-hand"/>
    <property type="match status" value="1"/>
</dbReference>
<evidence type="ECO:0000256" key="6">
    <source>
        <dbReference type="ARBA" id="ARBA00023288"/>
    </source>
</evidence>
<comment type="similarity">
    <text evidence="1">Belongs to the recoverin family.</text>
</comment>
<dbReference type="SUPFAM" id="SSF47473">
    <property type="entry name" value="EF-hand"/>
    <property type="match status" value="1"/>
</dbReference>
<dbReference type="InterPro" id="IPR018247">
    <property type="entry name" value="EF_Hand_1_Ca_BS"/>
</dbReference>
<keyword evidence="6" id="KW-0449">Lipoprotein</keyword>
<evidence type="ECO:0000313" key="9">
    <source>
        <dbReference type="EMBL" id="CDW79304.1"/>
    </source>
</evidence>
<dbReference type="PANTHER" id="PTHR23055">
    <property type="entry name" value="CALCIUM BINDING PROTEINS"/>
    <property type="match status" value="1"/>
</dbReference>